<proteinExistence type="predicted"/>
<feature type="compositionally biased region" description="Basic and acidic residues" evidence="2">
    <location>
        <begin position="87"/>
        <end position="99"/>
    </location>
</feature>
<evidence type="ECO:0000256" key="1">
    <source>
        <dbReference type="SAM" id="Coils"/>
    </source>
</evidence>
<reference evidence="3 4" key="1">
    <citation type="submission" date="2015-01" db="EMBL/GenBank/DDBJ databases">
        <title>Genome of allotetraploid Gossypium barbadense reveals genomic plasticity and fiber elongation in cotton evolution.</title>
        <authorList>
            <person name="Chen X."/>
            <person name="Liu X."/>
            <person name="Zhao B."/>
            <person name="Zheng H."/>
            <person name="Hu Y."/>
            <person name="Lu G."/>
            <person name="Yang C."/>
            <person name="Chen J."/>
            <person name="Shan C."/>
            <person name="Zhang L."/>
            <person name="Zhou Y."/>
            <person name="Wang L."/>
            <person name="Guo W."/>
            <person name="Bai Y."/>
            <person name="Ruan J."/>
            <person name="Shangguan X."/>
            <person name="Mao Y."/>
            <person name="Jiang J."/>
            <person name="Zhu Y."/>
            <person name="Lei J."/>
            <person name="Kang H."/>
            <person name="Chen S."/>
            <person name="He X."/>
            <person name="Wang R."/>
            <person name="Wang Y."/>
            <person name="Chen J."/>
            <person name="Wang L."/>
            <person name="Yu S."/>
            <person name="Wang B."/>
            <person name="Wei J."/>
            <person name="Song S."/>
            <person name="Lu X."/>
            <person name="Gao Z."/>
            <person name="Gu W."/>
            <person name="Deng X."/>
            <person name="Ma D."/>
            <person name="Wang S."/>
            <person name="Liang W."/>
            <person name="Fang L."/>
            <person name="Cai C."/>
            <person name="Zhu X."/>
            <person name="Zhou B."/>
            <person name="Zhang Y."/>
            <person name="Chen Z."/>
            <person name="Xu S."/>
            <person name="Zhu R."/>
            <person name="Wang S."/>
            <person name="Zhang T."/>
            <person name="Zhao G."/>
        </authorList>
    </citation>
    <scope>NUCLEOTIDE SEQUENCE [LARGE SCALE GENOMIC DNA]</scope>
    <source>
        <strain evidence="4">cv. Xinhai21</strain>
        <tissue evidence="3">Leaf</tissue>
    </source>
</reference>
<organism evidence="3 4">
    <name type="scientific">Gossypium barbadense</name>
    <name type="common">Sea Island cotton</name>
    <name type="synonym">Hibiscus barbadensis</name>
    <dbReference type="NCBI Taxonomy" id="3634"/>
    <lineage>
        <taxon>Eukaryota</taxon>
        <taxon>Viridiplantae</taxon>
        <taxon>Streptophyta</taxon>
        <taxon>Embryophyta</taxon>
        <taxon>Tracheophyta</taxon>
        <taxon>Spermatophyta</taxon>
        <taxon>Magnoliopsida</taxon>
        <taxon>eudicotyledons</taxon>
        <taxon>Gunneridae</taxon>
        <taxon>Pentapetalae</taxon>
        <taxon>rosids</taxon>
        <taxon>malvids</taxon>
        <taxon>Malvales</taxon>
        <taxon>Malvaceae</taxon>
        <taxon>Malvoideae</taxon>
        <taxon>Gossypium</taxon>
    </lineage>
</organism>
<dbReference type="Proteomes" id="UP000239757">
    <property type="component" value="Unassembled WGS sequence"/>
</dbReference>
<name>A0A2P5WMC0_GOSBA</name>
<evidence type="ECO:0000313" key="4">
    <source>
        <dbReference type="Proteomes" id="UP000239757"/>
    </source>
</evidence>
<feature type="region of interest" description="Disordered" evidence="2">
    <location>
        <begin position="79"/>
        <end position="99"/>
    </location>
</feature>
<dbReference type="EMBL" id="KZ667113">
    <property type="protein sequence ID" value="PPR92236.1"/>
    <property type="molecule type" value="Genomic_DNA"/>
</dbReference>
<accession>A0A2P5WMC0</accession>
<evidence type="ECO:0000256" key="2">
    <source>
        <dbReference type="SAM" id="MobiDB-lite"/>
    </source>
</evidence>
<protein>
    <submittedName>
        <fullName evidence="3">Uncharacterized protein</fullName>
    </submittedName>
</protein>
<feature type="coiled-coil region" evidence="1">
    <location>
        <begin position="13"/>
        <end position="40"/>
    </location>
</feature>
<evidence type="ECO:0000313" key="3">
    <source>
        <dbReference type="EMBL" id="PPR92236.1"/>
    </source>
</evidence>
<gene>
    <name evidence="3" type="ORF">GOBAR_AA28432</name>
</gene>
<keyword evidence="1" id="KW-0175">Coiled coil</keyword>
<dbReference type="AlphaFoldDB" id="A0A2P5WMC0"/>
<sequence>MLSKFISVSETHFQNTETALKNQQASIQGLETQIGQLSKLTSERLQGSLPSNTEPNPREHLNAISTQNKDGLIIPEPEIQQNNATNKRREEVNDNDPKQVGDTVLLDVVDPHIVTTTPNKEISLTVLSIFPFGTVKVSHPKFSTFKRNTGVGMETHECARDKARFCFFDTGMRHARAAKPWTTIHGRGTLTWAGEKRTKLGTAVRYGRVPHTPKTHGHGRIANHDLKLQDSKHMGSPSYVHGRGLGCVALPFISKSLFIFSSFQKKSLAKISSSPIPDPYSQPPLPSRPVHVAALYADISEHLTRFKL</sequence>